<name>A0ABP5GEV5_9MICO</name>
<organism evidence="1 2">
    <name type="scientific">Agromyces tropicus</name>
    <dbReference type="NCBI Taxonomy" id="555371"/>
    <lineage>
        <taxon>Bacteria</taxon>
        <taxon>Bacillati</taxon>
        <taxon>Actinomycetota</taxon>
        <taxon>Actinomycetes</taxon>
        <taxon>Micrococcales</taxon>
        <taxon>Microbacteriaceae</taxon>
        <taxon>Agromyces</taxon>
    </lineage>
</organism>
<dbReference type="Proteomes" id="UP001501196">
    <property type="component" value="Unassembled WGS sequence"/>
</dbReference>
<keyword evidence="2" id="KW-1185">Reference proteome</keyword>
<evidence type="ECO:0000313" key="1">
    <source>
        <dbReference type="EMBL" id="GAA2044098.1"/>
    </source>
</evidence>
<comment type="caution">
    <text evidence="1">The sequence shown here is derived from an EMBL/GenBank/DDBJ whole genome shotgun (WGS) entry which is preliminary data.</text>
</comment>
<protein>
    <submittedName>
        <fullName evidence="1">Type IV toxin-antitoxin system AbiEi family antitoxin domain-containing protein</fullName>
    </submittedName>
</protein>
<evidence type="ECO:0000313" key="2">
    <source>
        <dbReference type="Proteomes" id="UP001501196"/>
    </source>
</evidence>
<reference evidence="2" key="1">
    <citation type="journal article" date="2019" name="Int. J. Syst. Evol. Microbiol.">
        <title>The Global Catalogue of Microorganisms (GCM) 10K type strain sequencing project: providing services to taxonomists for standard genome sequencing and annotation.</title>
        <authorList>
            <consortium name="The Broad Institute Genomics Platform"/>
            <consortium name="The Broad Institute Genome Sequencing Center for Infectious Disease"/>
            <person name="Wu L."/>
            <person name="Ma J."/>
        </authorList>
    </citation>
    <scope>NUCLEOTIDE SEQUENCE [LARGE SCALE GENOMIC DNA]</scope>
    <source>
        <strain evidence="2">JCM 15672</strain>
    </source>
</reference>
<dbReference type="RefSeq" id="WP_344377526.1">
    <property type="nucleotide sequence ID" value="NZ_BAAAPW010000006.1"/>
</dbReference>
<accession>A0ABP5GEV5</accession>
<gene>
    <name evidence="1" type="ORF">GCM10009819_33700</name>
</gene>
<proteinExistence type="predicted"/>
<dbReference type="EMBL" id="BAAAPW010000006">
    <property type="protein sequence ID" value="GAA2044098.1"/>
    <property type="molecule type" value="Genomic_DNA"/>
</dbReference>
<sequence length="320" mass="34529">MPGLFDELSRLGHVARASTLIAGGVDRRQISREVARGAVIRPRRDWIAAPSADGEQLAAVASGAVIGCVSALRRLGVWAGEDDVLHLHAPPSAGHVRPASRSDRGGAPRVWHPLAAHHRRRADGVRPAVEGAPRVHWAPDPAPERAFDWIVSPEAALARAVRCLPEEHARAAVDSVLHERVLTRLGVDAVLAGVATTRVLVDEHTGRLESGVESLFVRRLVDAGHSVRPQVRFPNVGRFDGLIDDVVLFEIDGRAHHSGPEEFHRDRDRTLVGHAFGVPVVRPSARHVLEDWPTVIAAVTRAVADAAIVRASRGLPPAFD</sequence>